<evidence type="ECO:0000313" key="2">
    <source>
        <dbReference type="EMBL" id="KAF5848477.1"/>
    </source>
</evidence>
<name>A0A8H6DUJ4_COCSA</name>
<feature type="compositionally biased region" description="Polar residues" evidence="1">
    <location>
        <begin position="73"/>
        <end position="83"/>
    </location>
</feature>
<accession>A0A8H6DUJ4</accession>
<evidence type="ECO:0000313" key="3">
    <source>
        <dbReference type="Proteomes" id="UP000624244"/>
    </source>
</evidence>
<dbReference type="EMBL" id="WNKQ01000011">
    <property type="protein sequence ID" value="KAF5848477.1"/>
    <property type="molecule type" value="Genomic_DNA"/>
</dbReference>
<organism evidence="2 3">
    <name type="scientific">Cochliobolus sativus</name>
    <name type="common">Common root rot and spot blotch fungus</name>
    <name type="synonym">Bipolaris sorokiniana</name>
    <dbReference type="NCBI Taxonomy" id="45130"/>
    <lineage>
        <taxon>Eukaryota</taxon>
        <taxon>Fungi</taxon>
        <taxon>Dikarya</taxon>
        <taxon>Ascomycota</taxon>
        <taxon>Pezizomycotina</taxon>
        <taxon>Dothideomycetes</taxon>
        <taxon>Pleosporomycetidae</taxon>
        <taxon>Pleosporales</taxon>
        <taxon>Pleosporineae</taxon>
        <taxon>Pleosporaceae</taxon>
        <taxon>Bipolaris</taxon>
    </lineage>
</organism>
<comment type="caution">
    <text evidence="2">The sequence shown here is derived from an EMBL/GenBank/DDBJ whole genome shotgun (WGS) entry which is preliminary data.</text>
</comment>
<dbReference type="AlphaFoldDB" id="A0A8H6DUJ4"/>
<reference evidence="2" key="1">
    <citation type="submission" date="2019-11" db="EMBL/GenBank/DDBJ databases">
        <title>Bipolaris sorokiniana Genome sequencing.</title>
        <authorList>
            <person name="Wang H."/>
        </authorList>
    </citation>
    <scope>NUCLEOTIDE SEQUENCE</scope>
</reference>
<feature type="region of interest" description="Disordered" evidence="1">
    <location>
        <begin position="54"/>
        <end position="132"/>
    </location>
</feature>
<dbReference type="Proteomes" id="UP000624244">
    <property type="component" value="Unassembled WGS sequence"/>
</dbReference>
<protein>
    <submittedName>
        <fullName evidence="2">Uncharacterized protein</fullName>
    </submittedName>
</protein>
<sequence length="132" mass="15030">MAHIQHWKNLRWRHNDTGFLSSPAAFLPMKSTLSSHIIPESDYFGKVHIGRRTADEKEEHGIATTEDGGARSTIDNSIETPNSIKEPGDNDKLNQKKPRSVNESSMRGCEFRRPTRGKTREELDHYSAKIGW</sequence>
<feature type="compositionally biased region" description="Basic and acidic residues" evidence="1">
    <location>
        <begin position="109"/>
        <end position="132"/>
    </location>
</feature>
<proteinExistence type="predicted"/>
<evidence type="ECO:0000256" key="1">
    <source>
        <dbReference type="SAM" id="MobiDB-lite"/>
    </source>
</evidence>
<gene>
    <name evidence="2" type="ORF">GGP41_005853</name>
</gene>